<proteinExistence type="predicted"/>
<dbReference type="Proteomes" id="UP001473302">
    <property type="component" value="Unassembled WGS sequence"/>
</dbReference>
<sequence>MSSFILLNDDILKFINTNLNIRDKFTFSLVNKKFYNIFYNYPLLNTIYQIADNDTCCRMTFLVNNVVDIYVKSIKVDHDLIEMFENLRDLDLSRVEFCNFSQVRKLVHHLPGGLSNVTISDYDIKELFILASNLHSRTFSISVNRKRLLENDGNINVTKRVRVPSPIVGSLIDEVESFNLFKSRLKYSCASPADFIPSIISQKFPEIRTDYKTIVDMVLFVKDLEKAITTSTVEDAIKKCSELLIHSIVRSQEGNWVFITQIEAYYHRKEIDDVAQVRREKKYPKTLVADFKEREEGKSSWCELRFRFEKLEVGGFSWGLCTLRDGRRYKTDLVLACRSSRQRFFSKNAEKLQKEG</sequence>
<gene>
    <name evidence="1" type="ORF">MFLAVUS_009494</name>
</gene>
<protein>
    <recommendedName>
        <fullName evidence="3">F-box domain-containing protein</fullName>
    </recommendedName>
</protein>
<organism evidence="1 2">
    <name type="scientific">Mucor flavus</name>
    <dbReference type="NCBI Taxonomy" id="439312"/>
    <lineage>
        <taxon>Eukaryota</taxon>
        <taxon>Fungi</taxon>
        <taxon>Fungi incertae sedis</taxon>
        <taxon>Mucoromycota</taxon>
        <taxon>Mucoromycotina</taxon>
        <taxon>Mucoromycetes</taxon>
        <taxon>Mucorales</taxon>
        <taxon>Mucorineae</taxon>
        <taxon>Mucoraceae</taxon>
        <taxon>Mucor</taxon>
    </lineage>
</organism>
<evidence type="ECO:0000313" key="1">
    <source>
        <dbReference type="EMBL" id="GAA5815975.1"/>
    </source>
</evidence>
<evidence type="ECO:0008006" key="3">
    <source>
        <dbReference type="Google" id="ProtNLM"/>
    </source>
</evidence>
<evidence type="ECO:0000313" key="2">
    <source>
        <dbReference type="Proteomes" id="UP001473302"/>
    </source>
</evidence>
<keyword evidence="2" id="KW-1185">Reference proteome</keyword>
<reference evidence="1 2" key="1">
    <citation type="submission" date="2024-04" db="EMBL/GenBank/DDBJ databases">
        <title>genome sequences of Mucor flavus KT1a and Helicostylum pulchrum KT1b strains isolated from the surface of a dry-aged beef.</title>
        <authorList>
            <person name="Toyotome T."/>
            <person name="Hosono M."/>
            <person name="Torimaru M."/>
            <person name="Fukuda K."/>
            <person name="Mikami N."/>
        </authorList>
    </citation>
    <scope>NUCLEOTIDE SEQUENCE [LARGE SCALE GENOMIC DNA]</scope>
    <source>
        <strain evidence="1 2">KT1a</strain>
    </source>
</reference>
<dbReference type="EMBL" id="BAABUK010000029">
    <property type="protein sequence ID" value="GAA5815975.1"/>
    <property type="molecule type" value="Genomic_DNA"/>
</dbReference>
<accession>A0ABP9ZA18</accession>
<name>A0ABP9ZA18_9FUNG</name>
<comment type="caution">
    <text evidence="1">The sequence shown here is derived from an EMBL/GenBank/DDBJ whole genome shotgun (WGS) entry which is preliminary data.</text>
</comment>